<dbReference type="RefSeq" id="WP_094925775.1">
    <property type="nucleotide sequence ID" value="NZ_NPIA01000007.1"/>
</dbReference>
<dbReference type="PANTHER" id="PTHR32114:SF2">
    <property type="entry name" value="ABC TRANSPORTER ABCH.3"/>
    <property type="match status" value="1"/>
</dbReference>
<name>A0A263BRV4_9BACI</name>
<dbReference type="PANTHER" id="PTHR32114">
    <property type="entry name" value="ABC TRANSPORTER ABCH.3"/>
    <property type="match status" value="1"/>
</dbReference>
<evidence type="ECO:0000256" key="4">
    <source>
        <dbReference type="SAM" id="Coils"/>
    </source>
</evidence>
<dbReference type="Pfam" id="PF13558">
    <property type="entry name" value="SbcC_Walker_B"/>
    <property type="match status" value="1"/>
</dbReference>
<evidence type="ECO:0000313" key="6">
    <source>
        <dbReference type="EMBL" id="OZM56302.1"/>
    </source>
</evidence>
<dbReference type="InterPro" id="IPR027417">
    <property type="entry name" value="P-loop_NTPase"/>
</dbReference>
<gene>
    <name evidence="6" type="ORF">CIB95_12875</name>
</gene>
<dbReference type="GO" id="GO:0016887">
    <property type="term" value="F:ATP hydrolysis activity"/>
    <property type="evidence" value="ECO:0007669"/>
    <property type="project" value="InterPro"/>
</dbReference>
<proteinExistence type="inferred from homology"/>
<organism evidence="6 7">
    <name type="scientific">Lottiidibacillus patelloidae</name>
    <dbReference type="NCBI Taxonomy" id="2670334"/>
    <lineage>
        <taxon>Bacteria</taxon>
        <taxon>Bacillati</taxon>
        <taxon>Bacillota</taxon>
        <taxon>Bacilli</taxon>
        <taxon>Bacillales</taxon>
        <taxon>Bacillaceae</taxon>
        <taxon>Lottiidibacillus</taxon>
    </lineage>
</organism>
<feature type="coiled-coil region" evidence="4">
    <location>
        <begin position="769"/>
        <end position="849"/>
    </location>
</feature>
<keyword evidence="4" id="KW-0175">Coiled coil</keyword>
<feature type="coiled-coil region" evidence="4">
    <location>
        <begin position="331"/>
        <end position="376"/>
    </location>
</feature>
<feature type="coiled-coil region" evidence="4">
    <location>
        <begin position="545"/>
        <end position="631"/>
    </location>
</feature>
<sequence length="1030" mass="119023">MRPIKLVMTAFGPYKKEETIDFRKLNENRLFVVSGKTGAGKTTIFDAICFAFYGVASGEDRSEAKMLRSQFADDDTHTSVYIEFELKGKTYSVLRQLGHVKEGNKSATGEKFEFYELTGDEVIPMCETFKVTSVNQKIEETIGLTKDQFSQIVMLPQGEFRKLLTSKTVEKEEILRRIFKTTVYKSIVEKMNERRRSMQSEYEAQIKERDVHINNAKASLPPREGSLLAEIFQQDQFNSHQVLEALKQEIEFYKNEKKKQQSLLDIEVDKLKVVTESLHQGETTNGRFQLLEEKRNEKIKLDDMKPEIAEYEKKLTLAEEANRIEPYEQHLNEAESILKEKSSNFQDKKEEAEQAKQNLQSNLNEYKKEEAKKEEREQINKQIDHLQQWIPVVEGYENKKLEVANLATESESKNKALQVIANGLEAKVKEKEKRKLFIKNLEDKLKGFNEKQEALLNMRDQGKVLKKYMSLEMQQQKLEADKKELSENFERSNNVYKDLEIRWVEGQASILAKHLHDGKECPVCGSVDHPKKAIEAFDIPSKEMLERKSSDRDELQNQLSKVNANLDAVFTQIYECKEEAKALNFQIENATVQYDVLVDEGRKLKEKVQELTNDQKELSKQKDLLHELEVEIDKRHLEKEELIKITNELKSKHTIEKSLLKQSIANIPEQLRSLSEINKKLNELHVNKDRLEKSWENAQKALEKAREIKTTAETNLNNAVTSLKEAEEKLERSKKTFNDALDKSGFKEREEYKQAIISEENRIKLKEKVSTYVTDYATVKKQINELEEELKEKNLVNIAELKTEVNNQTEKVEQKRTELQKVSNFLDRAIEADNRIKETSENAMKTEKEYQLVLDLYDVIRGNNDKRISFERYLQIEFLDHIIQIANERLKGLSNGQFSLVRSDRIEKNNVQSGLGLDVYDNYTGQIRDVKTLSGGEKFNASLCLALGMADVIQAYEGGISIETMFIDEGFGSLDEESLTKAIDTLIDLQQTGRMIGVISHVQELKQAIPAILEVNKTKEGYSSTSIHIR</sequence>
<dbReference type="Proteomes" id="UP000217083">
    <property type="component" value="Unassembled WGS sequence"/>
</dbReference>
<evidence type="ECO:0000256" key="1">
    <source>
        <dbReference type="ARBA" id="ARBA00006930"/>
    </source>
</evidence>
<comment type="caution">
    <text evidence="6">The sequence shown here is derived from an EMBL/GenBank/DDBJ whole genome shotgun (WGS) entry which is preliminary data.</text>
</comment>
<evidence type="ECO:0000259" key="5">
    <source>
        <dbReference type="Pfam" id="PF13476"/>
    </source>
</evidence>
<dbReference type="AlphaFoldDB" id="A0A263BRV4"/>
<comment type="similarity">
    <text evidence="1">Belongs to the SMC family. SbcC subfamily.</text>
</comment>
<dbReference type="InterPro" id="IPR038729">
    <property type="entry name" value="Rad50/SbcC_AAA"/>
</dbReference>
<comment type="subunit">
    <text evidence="2">Heterodimer of SbcC and SbcD.</text>
</comment>
<dbReference type="Gene3D" id="3.40.50.300">
    <property type="entry name" value="P-loop containing nucleotide triphosphate hydrolases"/>
    <property type="match status" value="2"/>
</dbReference>
<dbReference type="GO" id="GO:0006302">
    <property type="term" value="P:double-strand break repair"/>
    <property type="evidence" value="ECO:0007669"/>
    <property type="project" value="InterPro"/>
</dbReference>
<dbReference type="EMBL" id="NPIA01000007">
    <property type="protein sequence ID" value="OZM56302.1"/>
    <property type="molecule type" value="Genomic_DNA"/>
</dbReference>
<feature type="domain" description="Rad50/SbcC-type AAA" evidence="5">
    <location>
        <begin position="5"/>
        <end position="315"/>
    </location>
</feature>
<keyword evidence="7" id="KW-1185">Reference proteome</keyword>
<feature type="coiled-coil region" evidence="4">
    <location>
        <begin position="414"/>
        <end position="502"/>
    </location>
</feature>
<evidence type="ECO:0000256" key="3">
    <source>
        <dbReference type="ARBA" id="ARBA00013368"/>
    </source>
</evidence>
<evidence type="ECO:0000256" key="2">
    <source>
        <dbReference type="ARBA" id="ARBA00011322"/>
    </source>
</evidence>
<reference evidence="6 7" key="2">
    <citation type="submission" date="2017-09" db="EMBL/GenBank/DDBJ databases">
        <title>Bacillus patelloidae sp. nov., isolated from the intestinal tract of a marine limpet.</title>
        <authorList>
            <person name="Liu R."/>
            <person name="Dong C."/>
            <person name="Shao Z."/>
        </authorList>
    </citation>
    <scope>NUCLEOTIDE SEQUENCE [LARGE SCALE GENOMIC DNA]</scope>
    <source>
        <strain evidence="6 7">SA5d-4</strain>
    </source>
</reference>
<accession>A0A263BRV4</accession>
<reference evidence="7" key="1">
    <citation type="submission" date="2017-08" db="EMBL/GenBank/DDBJ databases">
        <authorList>
            <person name="Huang Z."/>
        </authorList>
    </citation>
    <scope>NUCLEOTIDE SEQUENCE [LARGE SCALE GENOMIC DNA]</scope>
    <source>
        <strain evidence="7">SA5d-4</strain>
    </source>
</reference>
<evidence type="ECO:0000313" key="7">
    <source>
        <dbReference type="Proteomes" id="UP000217083"/>
    </source>
</evidence>
<dbReference type="Pfam" id="PF13476">
    <property type="entry name" value="AAA_23"/>
    <property type="match status" value="1"/>
</dbReference>
<dbReference type="SUPFAM" id="SSF52540">
    <property type="entry name" value="P-loop containing nucleoside triphosphate hydrolases"/>
    <property type="match status" value="1"/>
</dbReference>
<protein>
    <recommendedName>
        <fullName evidence="3">Nuclease SbcCD subunit C</fullName>
    </recommendedName>
</protein>
<feature type="coiled-coil region" evidence="4">
    <location>
        <begin position="674"/>
        <end position="743"/>
    </location>
</feature>